<evidence type="ECO:0000313" key="2">
    <source>
        <dbReference type="EMBL" id="SHI80643.1"/>
    </source>
</evidence>
<dbReference type="Gene3D" id="1.25.40.10">
    <property type="entry name" value="Tetratricopeptide repeat domain"/>
    <property type="match status" value="1"/>
</dbReference>
<protein>
    <recommendedName>
        <fullName evidence="4">Tetratricopeptide repeat-containing protein</fullName>
    </recommendedName>
</protein>
<dbReference type="EMBL" id="FQYP01000003">
    <property type="protein sequence ID" value="SHI80643.1"/>
    <property type="molecule type" value="Genomic_DNA"/>
</dbReference>
<name>A0A1M6E5H0_9FLAO</name>
<dbReference type="STRING" id="570521.SAMN04488508_103223"/>
<reference evidence="3" key="1">
    <citation type="submission" date="2016-11" db="EMBL/GenBank/DDBJ databases">
        <authorList>
            <person name="Varghese N."/>
            <person name="Submissions S."/>
        </authorList>
    </citation>
    <scope>NUCLEOTIDE SEQUENCE [LARGE SCALE GENOMIC DNA]</scope>
    <source>
        <strain evidence="3">DSM 22623</strain>
    </source>
</reference>
<keyword evidence="1" id="KW-1133">Transmembrane helix</keyword>
<feature type="transmembrane region" description="Helical" evidence="1">
    <location>
        <begin position="62"/>
        <end position="83"/>
    </location>
</feature>
<evidence type="ECO:0008006" key="4">
    <source>
        <dbReference type="Google" id="ProtNLM"/>
    </source>
</evidence>
<gene>
    <name evidence="2" type="ORF">SAMN04488508_103223</name>
</gene>
<dbReference type="RefSeq" id="WP_073315575.1">
    <property type="nucleotide sequence ID" value="NZ_FQYP01000003.1"/>
</dbReference>
<keyword evidence="3" id="KW-1185">Reference proteome</keyword>
<evidence type="ECO:0000313" key="3">
    <source>
        <dbReference type="Proteomes" id="UP000184432"/>
    </source>
</evidence>
<dbReference type="OrthoDB" id="1442626at2"/>
<keyword evidence="1" id="KW-0472">Membrane</keyword>
<dbReference type="Proteomes" id="UP000184432">
    <property type="component" value="Unassembled WGS sequence"/>
</dbReference>
<dbReference type="AlphaFoldDB" id="A0A1M6E5H0"/>
<evidence type="ECO:0000256" key="1">
    <source>
        <dbReference type="SAM" id="Phobius"/>
    </source>
</evidence>
<proteinExistence type="predicted"/>
<sequence length="227" mass="26151">MNDKIHQLLGPNLSKDEEDKILGQILKEKHDADLKVKWKTKLENEYGITRNKHISKNKNRNTFIKILLATAACIAVVVTIQLAGSSAVDVSLIAQNYLDEQEILHPGTSKGVSKEEVFRTLAIQSFNQKEYKQSSGYYQSLTNPDQEDLYYHGLALLLSKDYENALQKFEENKQTGDKYAQEINWYQSLTFLLLKQIDAAEDQLEQINPDDWNYEKAQKLLEQLKNQ</sequence>
<dbReference type="SUPFAM" id="SSF48452">
    <property type="entry name" value="TPR-like"/>
    <property type="match status" value="1"/>
</dbReference>
<organism evidence="2 3">
    <name type="scientific">Aquimarina spongiae</name>
    <dbReference type="NCBI Taxonomy" id="570521"/>
    <lineage>
        <taxon>Bacteria</taxon>
        <taxon>Pseudomonadati</taxon>
        <taxon>Bacteroidota</taxon>
        <taxon>Flavobacteriia</taxon>
        <taxon>Flavobacteriales</taxon>
        <taxon>Flavobacteriaceae</taxon>
        <taxon>Aquimarina</taxon>
    </lineage>
</organism>
<accession>A0A1M6E5H0</accession>
<dbReference type="InterPro" id="IPR011990">
    <property type="entry name" value="TPR-like_helical_dom_sf"/>
</dbReference>
<keyword evidence="1" id="KW-0812">Transmembrane</keyword>